<dbReference type="GO" id="GO:0006508">
    <property type="term" value="P:proteolysis"/>
    <property type="evidence" value="ECO:0007669"/>
    <property type="project" value="UniProtKB-KW"/>
</dbReference>
<reference evidence="2" key="1">
    <citation type="journal article" date="2019" name="Int. J. Syst. Evol. Microbiol.">
        <title>The Global Catalogue of Microorganisms (GCM) 10K type strain sequencing project: providing services to taxonomists for standard genome sequencing and annotation.</title>
        <authorList>
            <consortium name="The Broad Institute Genomics Platform"/>
            <consortium name="The Broad Institute Genome Sequencing Center for Infectious Disease"/>
            <person name="Wu L."/>
            <person name="Ma J."/>
        </authorList>
    </citation>
    <scope>NUCLEOTIDE SEQUENCE [LARGE SCALE GENOMIC DNA]</scope>
    <source>
        <strain evidence="2">JCM 3389</strain>
    </source>
</reference>
<protein>
    <submittedName>
        <fullName evidence="1">Serine protease</fullName>
    </submittedName>
</protein>
<sequence>MEPRKVRVDKLSYVSIPISMYLDETKQKLASGTGFIYERNKQYYLVTNWHNFTGLNPETKKSISRHGGIPNVVTFSLLIQEKPHIQWKEFGVNLYENNKAQWLVHPDHKHKIDVAAIEIEIDSEQEIILKPLNKIEFDDIEPKVADDIFILGFPYSLKGGGRFPIWKRGSIATEPDLHIDSLPKFLVDTAGKSGMSGSPVIFRRSGIHGVVGGKVSLDSILGTVENFVGIYSGRIIGKSELDAQLGIVWKKEVIDQIIDGNCKDEIKFA</sequence>
<dbReference type="EMBL" id="JBHUHU010000001">
    <property type="protein sequence ID" value="MFD2098276.1"/>
    <property type="molecule type" value="Genomic_DNA"/>
</dbReference>
<comment type="caution">
    <text evidence="1">The sequence shown here is derived from an EMBL/GenBank/DDBJ whole genome shotgun (WGS) entry which is preliminary data.</text>
</comment>
<dbReference type="GO" id="GO:0008233">
    <property type="term" value="F:peptidase activity"/>
    <property type="evidence" value="ECO:0007669"/>
    <property type="project" value="UniProtKB-KW"/>
</dbReference>
<name>A0ABW4XUS7_9FLAO</name>
<dbReference type="SUPFAM" id="SSF50494">
    <property type="entry name" value="Trypsin-like serine proteases"/>
    <property type="match status" value="1"/>
</dbReference>
<dbReference type="InterPro" id="IPR009003">
    <property type="entry name" value="Peptidase_S1_PA"/>
</dbReference>
<evidence type="ECO:0000313" key="2">
    <source>
        <dbReference type="Proteomes" id="UP001597342"/>
    </source>
</evidence>
<evidence type="ECO:0000313" key="1">
    <source>
        <dbReference type="EMBL" id="MFD2098276.1"/>
    </source>
</evidence>
<dbReference type="Proteomes" id="UP001597342">
    <property type="component" value="Unassembled WGS sequence"/>
</dbReference>
<organism evidence="1 2">
    <name type="scientific">Flagellimonas iocasae</name>
    <dbReference type="NCBI Taxonomy" id="2055905"/>
    <lineage>
        <taxon>Bacteria</taxon>
        <taxon>Pseudomonadati</taxon>
        <taxon>Bacteroidota</taxon>
        <taxon>Flavobacteriia</taxon>
        <taxon>Flavobacteriales</taxon>
        <taxon>Flavobacteriaceae</taxon>
        <taxon>Flagellimonas</taxon>
    </lineage>
</organism>
<dbReference type="RefSeq" id="WP_379829058.1">
    <property type="nucleotide sequence ID" value="NZ_JBHUHU010000001.1"/>
</dbReference>
<dbReference type="Pfam" id="PF13365">
    <property type="entry name" value="Trypsin_2"/>
    <property type="match status" value="1"/>
</dbReference>
<gene>
    <name evidence="1" type="ORF">ACFSJE_00730</name>
</gene>
<accession>A0ABW4XUS7</accession>
<keyword evidence="1" id="KW-0645">Protease</keyword>
<keyword evidence="2" id="KW-1185">Reference proteome</keyword>
<keyword evidence="1" id="KW-0378">Hydrolase</keyword>
<proteinExistence type="predicted"/>
<dbReference type="Gene3D" id="2.40.10.120">
    <property type="match status" value="1"/>
</dbReference>